<organism evidence="1 2">
    <name type="scientific">Paracoccidioides brasiliensis (strain Pb18)</name>
    <dbReference type="NCBI Taxonomy" id="502780"/>
    <lineage>
        <taxon>Eukaryota</taxon>
        <taxon>Fungi</taxon>
        <taxon>Dikarya</taxon>
        <taxon>Ascomycota</taxon>
        <taxon>Pezizomycotina</taxon>
        <taxon>Eurotiomycetes</taxon>
        <taxon>Eurotiomycetidae</taxon>
        <taxon>Onygenales</taxon>
        <taxon>Ajellomycetaceae</taxon>
        <taxon>Paracoccidioides</taxon>
    </lineage>
</organism>
<dbReference type="GeneID" id="22587812"/>
<gene>
    <name evidence="1" type="ORF">PADG_11915</name>
</gene>
<protein>
    <submittedName>
        <fullName evidence="1">Uncharacterized protein</fullName>
    </submittedName>
</protein>
<dbReference type="HOGENOM" id="CLU_2050337_0_0_1"/>
<reference evidence="1 2" key="1">
    <citation type="journal article" date="2011" name="PLoS Genet.">
        <title>Comparative genomic analysis of human fungal pathogens causing paracoccidioidomycosis.</title>
        <authorList>
            <person name="Desjardins C.A."/>
            <person name="Champion M.D."/>
            <person name="Holder J.W."/>
            <person name="Muszewska A."/>
            <person name="Goldberg J."/>
            <person name="Bailao A.M."/>
            <person name="Brigido M.M."/>
            <person name="Ferreira M.E."/>
            <person name="Garcia A.M."/>
            <person name="Grynberg M."/>
            <person name="Gujja S."/>
            <person name="Heiman D.I."/>
            <person name="Henn M.R."/>
            <person name="Kodira C.D."/>
            <person name="Leon-Narvaez H."/>
            <person name="Longo L.V."/>
            <person name="Ma L.J."/>
            <person name="Malavazi I."/>
            <person name="Matsuo A.L."/>
            <person name="Morais F.V."/>
            <person name="Pereira M."/>
            <person name="Rodriguez-Brito S."/>
            <person name="Sakthikumar S."/>
            <person name="Salem-Izacc S.M."/>
            <person name="Sykes S.M."/>
            <person name="Teixeira M.M."/>
            <person name="Vallejo M.C."/>
            <person name="Walter M.E."/>
            <person name="Yandava C."/>
            <person name="Young S."/>
            <person name="Zeng Q."/>
            <person name="Zucker J."/>
            <person name="Felipe M.S."/>
            <person name="Goldman G.H."/>
            <person name="Haas B.J."/>
            <person name="McEwen J.G."/>
            <person name="Nino-Vega G."/>
            <person name="Puccia R."/>
            <person name="San-Blas G."/>
            <person name="Soares C.M."/>
            <person name="Birren B.W."/>
            <person name="Cuomo C.A."/>
        </authorList>
    </citation>
    <scope>NUCLEOTIDE SEQUENCE [LARGE SCALE GENOMIC DNA]</scope>
    <source>
        <strain evidence="1 2">Pb18</strain>
    </source>
</reference>
<accession>A0A0A0HX05</accession>
<keyword evidence="2" id="KW-1185">Reference proteome</keyword>
<dbReference type="VEuPathDB" id="FungiDB:PADG_11915"/>
<sequence>MSEGFLCCGFTWLHRSQEDGTTVDRTTSKRPVVLRGHVAGAGTGYCSFVIGSFEVKTVSSRYKQRSGIVPGVRWIDNDTDQGRQLLDCELDVLTGWITGSGHCINKAVGGGIEDSAAAAD</sequence>
<dbReference type="RefSeq" id="XP_010761136.1">
    <property type="nucleotide sequence ID" value="XM_010762834.1"/>
</dbReference>
<proteinExistence type="predicted"/>
<evidence type="ECO:0000313" key="2">
    <source>
        <dbReference type="Proteomes" id="UP000001628"/>
    </source>
</evidence>
<dbReference type="InParanoid" id="A0A0A0HX05"/>
<dbReference type="Proteomes" id="UP000001628">
    <property type="component" value="Unassembled WGS sequence"/>
</dbReference>
<dbReference type="EMBL" id="KN275962">
    <property type="protein sequence ID" value="KGM91940.1"/>
    <property type="molecule type" value="Genomic_DNA"/>
</dbReference>
<dbReference type="KEGG" id="pbn:PADG_11915"/>
<dbReference type="AlphaFoldDB" id="A0A0A0HX05"/>
<name>A0A0A0HX05_PARBD</name>
<evidence type="ECO:0000313" key="1">
    <source>
        <dbReference type="EMBL" id="KGM91940.1"/>
    </source>
</evidence>